<comment type="subcellular location">
    <subcellularLocation>
        <location evidence="1">Nucleus</location>
    </subcellularLocation>
</comment>
<feature type="coiled-coil region" evidence="4">
    <location>
        <begin position="87"/>
        <end position="142"/>
    </location>
</feature>
<evidence type="ECO:0000256" key="1">
    <source>
        <dbReference type="ARBA" id="ARBA00004123"/>
    </source>
</evidence>
<dbReference type="EMBL" id="ML179106">
    <property type="protein sequence ID" value="THV00290.1"/>
    <property type="molecule type" value="Genomic_DNA"/>
</dbReference>
<feature type="compositionally biased region" description="Polar residues" evidence="5">
    <location>
        <begin position="667"/>
        <end position="686"/>
    </location>
</feature>
<evidence type="ECO:0000256" key="3">
    <source>
        <dbReference type="ARBA" id="ARBA00023242"/>
    </source>
</evidence>
<reference evidence="7 8" key="1">
    <citation type="journal article" date="2019" name="Nat. Ecol. Evol.">
        <title>Megaphylogeny resolves global patterns of mushroom evolution.</title>
        <authorList>
            <person name="Varga T."/>
            <person name="Krizsan K."/>
            <person name="Foldi C."/>
            <person name="Dima B."/>
            <person name="Sanchez-Garcia M."/>
            <person name="Sanchez-Ramirez S."/>
            <person name="Szollosi G.J."/>
            <person name="Szarkandi J.G."/>
            <person name="Papp V."/>
            <person name="Albert L."/>
            <person name="Andreopoulos W."/>
            <person name="Angelini C."/>
            <person name="Antonin V."/>
            <person name="Barry K.W."/>
            <person name="Bougher N.L."/>
            <person name="Buchanan P."/>
            <person name="Buyck B."/>
            <person name="Bense V."/>
            <person name="Catcheside P."/>
            <person name="Chovatia M."/>
            <person name="Cooper J."/>
            <person name="Damon W."/>
            <person name="Desjardin D."/>
            <person name="Finy P."/>
            <person name="Geml J."/>
            <person name="Haridas S."/>
            <person name="Hughes K."/>
            <person name="Justo A."/>
            <person name="Karasinski D."/>
            <person name="Kautmanova I."/>
            <person name="Kiss B."/>
            <person name="Kocsube S."/>
            <person name="Kotiranta H."/>
            <person name="LaButti K.M."/>
            <person name="Lechner B.E."/>
            <person name="Liimatainen K."/>
            <person name="Lipzen A."/>
            <person name="Lukacs Z."/>
            <person name="Mihaltcheva S."/>
            <person name="Morgado L.N."/>
            <person name="Niskanen T."/>
            <person name="Noordeloos M.E."/>
            <person name="Ohm R.A."/>
            <person name="Ortiz-Santana B."/>
            <person name="Ovrebo C."/>
            <person name="Racz N."/>
            <person name="Riley R."/>
            <person name="Savchenko A."/>
            <person name="Shiryaev A."/>
            <person name="Soop K."/>
            <person name="Spirin V."/>
            <person name="Szebenyi C."/>
            <person name="Tomsovsky M."/>
            <person name="Tulloss R.E."/>
            <person name="Uehling J."/>
            <person name="Grigoriev I.V."/>
            <person name="Vagvolgyi C."/>
            <person name="Papp T."/>
            <person name="Martin F.M."/>
            <person name="Miettinen O."/>
            <person name="Hibbett D.S."/>
            <person name="Nagy L.G."/>
        </authorList>
    </citation>
    <scope>NUCLEOTIDE SEQUENCE [LARGE SCALE GENOMIC DNA]</scope>
    <source>
        <strain evidence="7 8">CBS 962.96</strain>
    </source>
</reference>
<evidence type="ECO:0000313" key="8">
    <source>
        <dbReference type="Proteomes" id="UP000297245"/>
    </source>
</evidence>
<feature type="compositionally biased region" description="Low complexity" evidence="5">
    <location>
        <begin position="409"/>
        <end position="419"/>
    </location>
</feature>
<dbReference type="Proteomes" id="UP000297245">
    <property type="component" value="Unassembled WGS sequence"/>
</dbReference>
<feature type="compositionally biased region" description="Basic and acidic residues" evidence="5">
    <location>
        <begin position="729"/>
        <end position="764"/>
    </location>
</feature>
<feature type="compositionally biased region" description="Basic and acidic residues" evidence="5">
    <location>
        <begin position="543"/>
        <end position="554"/>
    </location>
</feature>
<feature type="region of interest" description="Disordered" evidence="5">
    <location>
        <begin position="637"/>
        <end position="764"/>
    </location>
</feature>
<feature type="compositionally biased region" description="Basic and acidic residues" evidence="5">
    <location>
        <begin position="522"/>
        <end position="531"/>
    </location>
</feature>
<dbReference type="InterPro" id="IPR033316">
    <property type="entry name" value="RBBP8-like"/>
</dbReference>
<feature type="compositionally biased region" description="Basic and acidic residues" evidence="5">
    <location>
        <begin position="479"/>
        <end position="511"/>
    </location>
</feature>
<keyword evidence="4" id="KW-0175">Coiled coil</keyword>
<dbReference type="GO" id="GO:0003684">
    <property type="term" value="F:damaged DNA binding"/>
    <property type="evidence" value="ECO:0007669"/>
    <property type="project" value="TreeGrafter"/>
</dbReference>
<evidence type="ECO:0000259" key="6">
    <source>
        <dbReference type="Pfam" id="PF08573"/>
    </source>
</evidence>
<dbReference type="InterPro" id="IPR013882">
    <property type="entry name" value="Ctp1_C"/>
</dbReference>
<dbReference type="OrthoDB" id="5801062at2759"/>
<dbReference type="Pfam" id="PF08573">
    <property type="entry name" value="SAE2"/>
    <property type="match status" value="1"/>
</dbReference>
<feature type="region of interest" description="Disordered" evidence="5">
    <location>
        <begin position="325"/>
        <end position="588"/>
    </location>
</feature>
<evidence type="ECO:0000256" key="2">
    <source>
        <dbReference type="ARBA" id="ARBA00022763"/>
    </source>
</evidence>
<feature type="compositionally biased region" description="Basic and acidic residues" evidence="5">
    <location>
        <begin position="284"/>
        <end position="296"/>
    </location>
</feature>
<proteinExistence type="predicted"/>
<gene>
    <name evidence="7" type="ORF">K435DRAFT_751322</name>
</gene>
<feature type="compositionally biased region" description="Low complexity" evidence="5">
    <location>
        <begin position="456"/>
        <end position="471"/>
    </location>
</feature>
<evidence type="ECO:0000313" key="7">
    <source>
        <dbReference type="EMBL" id="THV00290.1"/>
    </source>
</evidence>
<evidence type="ECO:0000256" key="5">
    <source>
        <dbReference type="SAM" id="MobiDB-lite"/>
    </source>
</evidence>
<keyword evidence="2" id="KW-0227">DNA damage</keyword>
<feature type="region of interest" description="Disordered" evidence="5">
    <location>
        <begin position="1"/>
        <end position="20"/>
    </location>
</feature>
<name>A0A4S8MCU2_DENBC</name>
<dbReference type="PANTHER" id="PTHR15107:SF0">
    <property type="entry name" value="DNA ENDONUCLEASE ACTIVATOR CTP1 C-TERMINAL DOMAIN-CONTAINING PROTEIN"/>
    <property type="match status" value="1"/>
</dbReference>
<dbReference type="AlphaFoldDB" id="A0A4S8MCU2"/>
<organism evidence="7 8">
    <name type="scientific">Dendrothele bispora (strain CBS 962.96)</name>
    <dbReference type="NCBI Taxonomy" id="1314807"/>
    <lineage>
        <taxon>Eukaryota</taxon>
        <taxon>Fungi</taxon>
        <taxon>Dikarya</taxon>
        <taxon>Basidiomycota</taxon>
        <taxon>Agaricomycotina</taxon>
        <taxon>Agaricomycetes</taxon>
        <taxon>Agaricomycetidae</taxon>
        <taxon>Agaricales</taxon>
        <taxon>Agaricales incertae sedis</taxon>
        <taxon>Dendrothele</taxon>
    </lineage>
</organism>
<evidence type="ECO:0000256" key="4">
    <source>
        <dbReference type="SAM" id="Coils"/>
    </source>
</evidence>
<protein>
    <recommendedName>
        <fullName evidence="6">DNA endonuclease activator Ctp1 C-terminal domain-containing protein</fullName>
    </recommendedName>
</protein>
<keyword evidence="8" id="KW-1185">Reference proteome</keyword>
<dbReference type="PANTHER" id="PTHR15107">
    <property type="entry name" value="RETINOBLASTOMA BINDING PROTEIN 8"/>
    <property type="match status" value="1"/>
</dbReference>
<dbReference type="GO" id="GO:0005634">
    <property type="term" value="C:nucleus"/>
    <property type="evidence" value="ECO:0007669"/>
    <property type="project" value="UniProtKB-SubCell"/>
</dbReference>
<keyword evidence="3" id="KW-0539">Nucleus</keyword>
<accession>A0A4S8MCU2</accession>
<feature type="region of interest" description="Disordered" evidence="5">
    <location>
        <begin position="234"/>
        <end position="306"/>
    </location>
</feature>
<sequence length="764" mass="85809">MPARESGEEFSSAKLRERDQNILKTHQSELKELQQKLDKAKKDRDGVWTRFFDLKNVAERVAISLGFLDLFEVQGFIDENDGDNTTYRECLERYKLLEKEKEGLVQQSQTMSERLKALEEANDRLTAENESLKSQLSEDRKNSSQFTVLKKRYDELVAEKTRDDKFQNDVWVKWQKFKDWIFDVGECKPGQTEEEISRQIYLTVRRKWQKTIKVGRGGEPADFWKVAEQDIKENVSPAPKKHTTLSTTPVSSRSHKPSTSTTHSPLNPSVKVNQDLPDSTGLEPKVKAEPKPHIPGDDDDVFSKTPASGLRRSYAFATTAINSPAVAEATTSVPPSGSPAPDGSEDHVMGPPQRPSSPASSETEVDSQPLHISPRRPPSTAPAPSRRNPLLFRKVSASGSPTSSRRKSGTSITSSQSSGNDEHVRKYRRVSEGNNASTRRSPVKPPVVDYGLIDLTGGSSSPPDVTPVSSSRLSGPTTRTRDDKTKSKSRDKENDDGSREQMPKGKGKDTVIDYDMATTKGKGKEREREEEMLFATPTTGTGKGKERQRDERPKATPATGNKNSVDYSAYKGRGRYGQGNAKGKDQEKTLNEVYAINPDRNEGLSHQFDQVVRGKEKRKRLDAGDCEECRQYYEAIGPMPPRLQPPLWRSPTRSPSARTHIEFDDTFGSQLPNVASTSRAHTSPTSHAAARRREKEKQSHRQAISRHRDEWKKGATPPGYWDIGFPDTQKAEEINQRADEMHRHKMEEAAREAQKKDGKYVKRK</sequence>
<feature type="domain" description="DNA endonuclease activator Ctp1 C-terminal" evidence="6">
    <location>
        <begin position="607"/>
        <end position="730"/>
    </location>
</feature>
<dbReference type="GO" id="GO:0010792">
    <property type="term" value="P:DNA double-strand break processing involved in repair via single-strand annealing"/>
    <property type="evidence" value="ECO:0007669"/>
    <property type="project" value="TreeGrafter"/>
</dbReference>